<evidence type="ECO:0000313" key="2">
    <source>
        <dbReference type="Proteomes" id="UP000689195"/>
    </source>
</evidence>
<keyword evidence="2" id="KW-1185">Reference proteome</keyword>
<reference evidence="1" key="1">
    <citation type="submission" date="2021-01" db="EMBL/GenBank/DDBJ databases">
        <authorList>
            <consortium name="Genoscope - CEA"/>
            <person name="William W."/>
        </authorList>
    </citation>
    <scope>NUCLEOTIDE SEQUENCE</scope>
</reference>
<sequence>MEIIYLIQADPINFSIDRIYSILQSTITKTKQYYSCHNIFICPHTVQIELNSQRNQIFYQPQNCQLCPQNVFLRLQQRDKLKYMICGILYFLLEGRNNLQQYYQTQEYFFFKNIYGYYNENEYFMRSICQILTKLDFNEKQQILNQMPQSSIPVVEKYQFNKYCVIIISPCLGAPQFRKTESSSLYYLISFQKFLQELKEIQIRIGLNNPLPPPCPHNIFICQGFQNYCRFFINIYQTNPICRCQNRQMGKVLCILLTGKEQINYNQQENDEFMDNKTIEFLQQLINQYEFNSAQEQFEQYDQIIQKIEEFKRTMSIIVEEFIEPSFYANALSNNLSIIQQDFLWEYYKILFLQEMIELLENRVLAQPIHLDILLPFIFQLKDQQKQRIQAFLQIQESNILQTILQSYNEQLQNQHNQIPQPHQIINNANYFPNLFLVRYTLFQQFSGVLAFQDQNNQFFRQRFQGDLNYQNIIAFENQLRNGQIQL</sequence>
<proteinExistence type="predicted"/>
<organism evidence="1 2">
    <name type="scientific">Paramecium pentaurelia</name>
    <dbReference type="NCBI Taxonomy" id="43138"/>
    <lineage>
        <taxon>Eukaryota</taxon>
        <taxon>Sar</taxon>
        <taxon>Alveolata</taxon>
        <taxon>Ciliophora</taxon>
        <taxon>Intramacronucleata</taxon>
        <taxon>Oligohymenophorea</taxon>
        <taxon>Peniculida</taxon>
        <taxon>Parameciidae</taxon>
        <taxon>Paramecium</taxon>
    </lineage>
</organism>
<dbReference type="AlphaFoldDB" id="A0A8S1UHC2"/>
<dbReference type="Proteomes" id="UP000689195">
    <property type="component" value="Unassembled WGS sequence"/>
</dbReference>
<name>A0A8S1UHC2_9CILI</name>
<protein>
    <submittedName>
        <fullName evidence="1">Uncharacterized protein</fullName>
    </submittedName>
</protein>
<dbReference type="EMBL" id="CAJJDO010000039">
    <property type="protein sequence ID" value="CAD8163132.1"/>
    <property type="molecule type" value="Genomic_DNA"/>
</dbReference>
<evidence type="ECO:0000313" key="1">
    <source>
        <dbReference type="EMBL" id="CAD8163132.1"/>
    </source>
</evidence>
<comment type="caution">
    <text evidence="1">The sequence shown here is derived from an EMBL/GenBank/DDBJ whole genome shotgun (WGS) entry which is preliminary data.</text>
</comment>
<accession>A0A8S1UHC2</accession>
<dbReference type="OrthoDB" id="311097at2759"/>
<gene>
    <name evidence="1" type="ORF">PPENT_87.1.T0390067</name>
</gene>